<sequence>MNNAIGTRPSPGTTAAGANSKITMKASSAANGAGLSGAGAAVAARPDAAVAAGRHHSTTVLPTTPFT</sequence>
<dbReference type="EMBL" id="VBAL01000261">
    <property type="protein sequence ID" value="TMI96185.1"/>
    <property type="molecule type" value="Genomic_DNA"/>
</dbReference>
<gene>
    <name evidence="1" type="ORF">E6H01_13970</name>
</gene>
<reference evidence="1 2" key="1">
    <citation type="journal article" date="2019" name="Nat. Microbiol.">
        <title>Mediterranean grassland soil C-N compound turnover is dependent on rainfall and depth, and is mediated by genomically divergent microorganisms.</title>
        <authorList>
            <person name="Diamond S."/>
            <person name="Andeer P.F."/>
            <person name="Li Z."/>
            <person name="Crits-Christoph A."/>
            <person name="Burstein D."/>
            <person name="Anantharaman K."/>
            <person name="Lane K.R."/>
            <person name="Thomas B.C."/>
            <person name="Pan C."/>
            <person name="Northen T.R."/>
            <person name="Banfield J.F."/>
        </authorList>
    </citation>
    <scope>NUCLEOTIDE SEQUENCE [LARGE SCALE GENOMIC DNA]</scope>
    <source>
        <strain evidence="1">NP_4</strain>
    </source>
</reference>
<dbReference type="Proteomes" id="UP000319353">
    <property type="component" value="Unassembled WGS sequence"/>
</dbReference>
<protein>
    <submittedName>
        <fullName evidence="1">Uncharacterized protein</fullName>
    </submittedName>
</protein>
<organism evidence="1 2">
    <name type="scientific">Candidatus Segetimicrobium genomatis</name>
    <dbReference type="NCBI Taxonomy" id="2569760"/>
    <lineage>
        <taxon>Bacteria</taxon>
        <taxon>Bacillati</taxon>
        <taxon>Candidatus Sysuimicrobiota</taxon>
        <taxon>Candidatus Sysuimicrobiia</taxon>
        <taxon>Candidatus Sysuimicrobiales</taxon>
        <taxon>Candidatus Segetimicrobiaceae</taxon>
        <taxon>Candidatus Segetimicrobium</taxon>
    </lineage>
</organism>
<evidence type="ECO:0000313" key="2">
    <source>
        <dbReference type="Proteomes" id="UP000319353"/>
    </source>
</evidence>
<name>A0A537KKA2_9BACT</name>
<evidence type="ECO:0000313" key="1">
    <source>
        <dbReference type="EMBL" id="TMI96185.1"/>
    </source>
</evidence>
<comment type="caution">
    <text evidence="1">The sequence shown here is derived from an EMBL/GenBank/DDBJ whole genome shotgun (WGS) entry which is preliminary data.</text>
</comment>
<accession>A0A537KKA2</accession>
<proteinExistence type="predicted"/>
<dbReference type="AlphaFoldDB" id="A0A537KKA2"/>